<feature type="transmembrane region" description="Helical" evidence="7">
    <location>
        <begin position="191"/>
        <end position="212"/>
    </location>
</feature>
<comment type="caution">
    <text evidence="8">The sequence shown here is derived from an EMBL/GenBank/DDBJ whole genome shotgun (WGS) entry which is preliminary data.</text>
</comment>
<evidence type="ECO:0000256" key="5">
    <source>
        <dbReference type="ARBA" id="ARBA00022989"/>
    </source>
</evidence>
<evidence type="ECO:0000313" key="8">
    <source>
        <dbReference type="EMBL" id="ORY49572.1"/>
    </source>
</evidence>
<dbReference type="PANTHER" id="PTHR15301">
    <property type="entry name" value="INSULIN-INDUCED GENE 1"/>
    <property type="match status" value="1"/>
</dbReference>
<dbReference type="EMBL" id="MCGO01000009">
    <property type="protein sequence ID" value="ORY49572.1"/>
    <property type="molecule type" value="Genomic_DNA"/>
</dbReference>
<keyword evidence="5 7" id="KW-1133">Transmembrane helix</keyword>
<dbReference type="OrthoDB" id="205546at2759"/>
<protein>
    <submittedName>
        <fullName evidence="8">Insulin-induced</fullName>
    </submittedName>
</protein>
<comment type="similarity">
    <text evidence="2">Belongs to the INSIG family.</text>
</comment>
<dbReference type="AlphaFoldDB" id="A0A1Y2CRE9"/>
<keyword evidence="6 7" id="KW-0472">Membrane</keyword>
<organism evidence="8 9">
    <name type="scientific">Rhizoclosmatium globosum</name>
    <dbReference type="NCBI Taxonomy" id="329046"/>
    <lineage>
        <taxon>Eukaryota</taxon>
        <taxon>Fungi</taxon>
        <taxon>Fungi incertae sedis</taxon>
        <taxon>Chytridiomycota</taxon>
        <taxon>Chytridiomycota incertae sedis</taxon>
        <taxon>Chytridiomycetes</taxon>
        <taxon>Chytridiales</taxon>
        <taxon>Chytriomycetaceae</taxon>
        <taxon>Rhizoclosmatium</taxon>
    </lineage>
</organism>
<name>A0A1Y2CRE9_9FUNG</name>
<dbReference type="Proteomes" id="UP000193642">
    <property type="component" value="Unassembled WGS sequence"/>
</dbReference>
<keyword evidence="9" id="KW-1185">Reference proteome</keyword>
<keyword evidence="3 7" id="KW-0812">Transmembrane</keyword>
<evidence type="ECO:0000256" key="7">
    <source>
        <dbReference type="SAM" id="Phobius"/>
    </source>
</evidence>
<comment type="subcellular location">
    <subcellularLocation>
        <location evidence="1">Endoplasmic reticulum membrane</location>
        <topology evidence="1">Multi-pass membrane protein</topology>
    </subcellularLocation>
</comment>
<dbReference type="InterPro" id="IPR025929">
    <property type="entry name" value="INSIG_fam"/>
</dbReference>
<evidence type="ECO:0000313" key="9">
    <source>
        <dbReference type="Proteomes" id="UP000193642"/>
    </source>
</evidence>
<keyword evidence="4" id="KW-0256">Endoplasmic reticulum</keyword>
<feature type="transmembrane region" description="Helical" evidence="7">
    <location>
        <begin position="12"/>
        <end position="29"/>
    </location>
</feature>
<evidence type="ECO:0000256" key="2">
    <source>
        <dbReference type="ARBA" id="ARBA00007475"/>
    </source>
</evidence>
<evidence type="ECO:0000256" key="6">
    <source>
        <dbReference type="ARBA" id="ARBA00023136"/>
    </source>
</evidence>
<feature type="transmembrane region" description="Helical" evidence="7">
    <location>
        <begin position="108"/>
        <end position="126"/>
    </location>
</feature>
<evidence type="ECO:0000256" key="3">
    <source>
        <dbReference type="ARBA" id="ARBA00022692"/>
    </source>
</evidence>
<feature type="transmembrane region" description="Helical" evidence="7">
    <location>
        <begin position="75"/>
        <end position="96"/>
    </location>
</feature>
<feature type="transmembrane region" description="Helical" evidence="7">
    <location>
        <begin position="156"/>
        <end position="179"/>
    </location>
</feature>
<dbReference type="GO" id="GO:0016126">
    <property type="term" value="P:sterol biosynthetic process"/>
    <property type="evidence" value="ECO:0007669"/>
    <property type="project" value="TreeGrafter"/>
</dbReference>
<evidence type="ECO:0000256" key="4">
    <source>
        <dbReference type="ARBA" id="ARBA00022824"/>
    </source>
</evidence>
<accession>A0A1Y2CRE9</accession>
<gene>
    <name evidence="8" type="ORF">BCR33DRAFT_713885</name>
</gene>
<reference evidence="8 9" key="1">
    <citation type="submission" date="2016-07" db="EMBL/GenBank/DDBJ databases">
        <title>Pervasive Adenine N6-methylation of Active Genes in Fungi.</title>
        <authorList>
            <consortium name="DOE Joint Genome Institute"/>
            <person name="Mondo S.J."/>
            <person name="Dannebaum R.O."/>
            <person name="Kuo R.C."/>
            <person name="Labutti K."/>
            <person name="Haridas S."/>
            <person name="Kuo A."/>
            <person name="Salamov A."/>
            <person name="Ahrendt S.R."/>
            <person name="Lipzen A."/>
            <person name="Sullivan W."/>
            <person name="Andreopoulos W.B."/>
            <person name="Clum A."/>
            <person name="Lindquist E."/>
            <person name="Daum C."/>
            <person name="Ramamoorthy G.K."/>
            <person name="Gryganskyi A."/>
            <person name="Culley D."/>
            <person name="Magnuson J.K."/>
            <person name="James T.Y."/>
            <person name="O'Malley M.A."/>
            <person name="Stajich J.E."/>
            <person name="Spatafora J.W."/>
            <person name="Visel A."/>
            <person name="Grigoriev I.V."/>
        </authorList>
    </citation>
    <scope>NUCLEOTIDE SEQUENCE [LARGE SCALE GENOMIC DNA]</scope>
    <source>
        <strain evidence="8 9">JEL800</strain>
    </source>
</reference>
<dbReference type="Pfam" id="PF07281">
    <property type="entry name" value="INSIG"/>
    <property type="match status" value="1"/>
</dbReference>
<dbReference type="GO" id="GO:0005789">
    <property type="term" value="C:endoplasmic reticulum membrane"/>
    <property type="evidence" value="ECO:0007669"/>
    <property type="project" value="UniProtKB-SubCell"/>
</dbReference>
<feature type="transmembrane region" description="Helical" evidence="7">
    <location>
        <begin position="132"/>
        <end position="149"/>
    </location>
</feature>
<proteinExistence type="inferred from homology"/>
<dbReference type="PANTHER" id="PTHR15301:SF3">
    <property type="entry name" value="PROTEIN NSG1-RELATED"/>
    <property type="match status" value="1"/>
</dbReference>
<sequence length="228" mass="25067">MGHSQTRLIPSLSLFFLGFFLSLLIDHLMQTHGVGGPTPGPYTGSDTQHSPLNAFHRHSQPAQIYSKTIAKTPPWLPLSFGLLGVIVGHVVPRIDAILKIRRRVSRSAAVRLVGGVLGINYAASKIKWENNGNANAAIALLSLGIWFLFDRTIHGCILSILFAFIGTTFTLWFVSHGIYHFETPDLWGLRAWFPAILFLSSVCFGAVGRLMIDLDIKTTDGTETQKVS</sequence>
<dbReference type="STRING" id="329046.A0A1Y2CRE9"/>
<evidence type="ECO:0000256" key="1">
    <source>
        <dbReference type="ARBA" id="ARBA00004477"/>
    </source>
</evidence>